<keyword evidence="1" id="KW-0175">Coiled coil</keyword>
<gene>
    <name evidence="2" type="ORF">EVA_09316</name>
</gene>
<protein>
    <recommendedName>
        <fullName evidence="3">Lipoprotein</fullName>
    </recommendedName>
</protein>
<feature type="coiled-coil region" evidence="1">
    <location>
        <begin position="25"/>
        <end position="146"/>
    </location>
</feature>
<organism evidence="2">
    <name type="scientific">gut metagenome</name>
    <dbReference type="NCBI Taxonomy" id="749906"/>
    <lineage>
        <taxon>unclassified sequences</taxon>
        <taxon>metagenomes</taxon>
        <taxon>organismal metagenomes</taxon>
    </lineage>
</organism>
<sequence length="296" mass="33983">MNTRLRSLLGLALLLVMASAFVGCKSETQKLLEQKEKELEDLRQIAEMDRREMENEYAEFAAQYGEMKKGIRDDSLVARLDAEQRRAEKLMEELKNLKSSSASEILRLKRELETVRSVLRDYVRQVDSLQQLNLVLMDERDQARAEVERRKRENTSISEHNASLVEQVAIAAQLNATNVVITPLKKNGKKARRSKDVRRFSVDFTINRNVTAEVGNRTVYIRLMKPNKELAAPSGQFAYQDREIDYSANKVIEYNGREQQVTLYVPVDEYLSKGEYTVHIFVDGQMIGSGALEMTK</sequence>
<dbReference type="PROSITE" id="PS51257">
    <property type="entry name" value="PROKAR_LIPOPROTEIN"/>
    <property type="match status" value="1"/>
</dbReference>
<dbReference type="EMBL" id="AMCI01002488">
    <property type="protein sequence ID" value="EJX02575.1"/>
    <property type="molecule type" value="Genomic_DNA"/>
</dbReference>
<accession>J9GR67</accession>
<evidence type="ECO:0008006" key="3">
    <source>
        <dbReference type="Google" id="ProtNLM"/>
    </source>
</evidence>
<proteinExistence type="predicted"/>
<evidence type="ECO:0000313" key="2">
    <source>
        <dbReference type="EMBL" id="EJX02575.1"/>
    </source>
</evidence>
<evidence type="ECO:0000256" key="1">
    <source>
        <dbReference type="SAM" id="Coils"/>
    </source>
</evidence>
<comment type="caution">
    <text evidence="2">The sequence shown here is derived from an EMBL/GenBank/DDBJ whole genome shotgun (WGS) entry which is preliminary data.</text>
</comment>
<dbReference type="AlphaFoldDB" id="J9GR67"/>
<reference evidence="2" key="1">
    <citation type="journal article" date="2012" name="PLoS ONE">
        <title>Gene sets for utilization of primary and secondary nutrition supplies in the distal gut of endangered iberian lynx.</title>
        <authorList>
            <person name="Alcaide M."/>
            <person name="Messina E."/>
            <person name="Richter M."/>
            <person name="Bargiela R."/>
            <person name="Peplies J."/>
            <person name="Huws S.A."/>
            <person name="Newbold C.J."/>
            <person name="Golyshin P.N."/>
            <person name="Simon M.A."/>
            <person name="Lopez G."/>
            <person name="Yakimov M.M."/>
            <person name="Ferrer M."/>
        </authorList>
    </citation>
    <scope>NUCLEOTIDE SEQUENCE</scope>
</reference>
<name>J9GR67_9ZZZZ</name>